<organism evidence="4 5">
    <name type="scientific">Coprinellus micaceus</name>
    <name type="common">Glistening ink-cap mushroom</name>
    <name type="synonym">Coprinus micaceus</name>
    <dbReference type="NCBI Taxonomy" id="71717"/>
    <lineage>
        <taxon>Eukaryota</taxon>
        <taxon>Fungi</taxon>
        <taxon>Dikarya</taxon>
        <taxon>Basidiomycota</taxon>
        <taxon>Agaricomycotina</taxon>
        <taxon>Agaricomycetes</taxon>
        <taxon>Agaricomycetidae</taxon>
        <taxon>Agaricales</taxon>
        <taxon>Agaricineae</taxon>
        <taxon>Psathyrellaceae</taxon>
        <taxon>Coprinellus</taxon>
    </lineage>
</organism>
<dbReference type="PANTHER" id="PTHR10039">
    <property type="entry name" value="AMELOGENIN"/>
    <property type="match status" value="1"/>
</dbReference>
<keyword evidence="5" id="KW-1185">Reference proteome</keyword>
<dbReference type="AlphaFoldDB" id="A0A4Y7SFC8"/>
<evidence type="ECO:0000313" key="4">
    <source>
        <dbReference type="EMBL" id="TEB20191.1"/>
    </source>
</evidence>
<dbReference type="Pfam" id="PF24883">
    <property type="entry name" value="NPHP3_N"/>
    <property type="match status" value="1"/>
</dbReference>
<evidence type="ECO:0000259" key="3">
    <source>
        <dbReference type="Pfam" id="PF24883"/>
    </source>
</evidence>
<feature type="region of interest" description="Disordered" evidence="2">
    <location>
        <begin position="516"/>
        <end position="539"/>
    </location>
</feature>
<sequence length="627" mass="71532">MAASSKAFDRRYLELDHKRRRWTKSPKRIMWLSGPAGAGKTAIAGSVAETCEDMGLLAGSFFFSSFSGSEARHSKRCLITTLVYCMLQHDALQALRGPILTTIERDPSIFRKRLRDQCKALLLKPFHDVGADLDWSSLPKVIIIDGLDEVEATKTREVRDEARLKNEADQELFLDNKYDPDSDIALLLEAKFAEIRRRYRLPLSWPGQKALDELRKRASGQFIYATHHPHPQASLDRILKLHSPDNALSELDTLYSHILDSSPDPHLSITWLGVITYLSQIRSGERYTASFIRQLLQEYQGQTEYLFENLASLVLVPPPDDNGSLVFMYHKSLQDFLENPERCSYNAHKAFAHDYSVGDFLARRCGVILRRKSTLVPIPHSASEWKTFVRLFIPALCHSLETSQAHSLIGNDLEGCDVLWWVRTVDTVFYDDRLAAVRYMEEIFRAVHWECLEGGCNEACKHWRRNILGGCRALGWTVPNAIALLRHRMFTRHNTVSGLNGPDDGFLVDFFEPPATSQRAPRSPLRFSSKEESRSLDMPEGIPNYESVLTVVNGMYSRLPDDWMERYPKDSEEHGPCEHTVFRSDIALIARDLGIHIEDIDRTGAFERLAGDADSEEWDSVEEGERY</sequence>
<accession>A0A4Y7SFC8</accession>
<gene>
    <name evidence="4" type="ORF">FA13DRAFT_1718034</name>
</gene>
<dbReference type="OrthoDB" id="2891234at2759"/>
<dbReference type="Proteomes" id="UP000298030">
    <property type="component" value="Unassembled WGS sequence"/>
</dbReference>
<reference evidence="4 5" key="1">
    <citation type="journal article" date="2019" name="Nat. Ecol. Evol.">
        <title>Megaphylogeny resolves global patterns of mushroom evolution.</title>
        <authorList>
            <person name="Varga T."/>
            <person name="Krizsan K."/>
            <person name="Foldi C."/>
            <person name="Dima B."/>
            <person name="Sanchez-Garcia M."/>
            <person name="Sanchez-Ramirez S."/>
            <person name="Szollosi G.J."/>
            <person name="Szarkandi J.G."/>
            <person name="Papp V."/>
            <person name="Albert L."/>
            <person name="Andreopoulos W."/>
            <person name="Angelini C."/>
            <person name="Antonin V."/>
            <person name="Barry K.W."/>
            <person name="Bougher N.L."/>
            <person name="Buchanan P."/>
            <person name="Buyck B."/>
            <person name="Bense V."/>
            <person name="Catcheside P."/>
            <person name="Chovatia M."/>
            <person name="Cooper J."/>
            <person name="Damon W."/>
            <person name="Desjardin D."/>
            <person name="Finy P."/>
            <person name="Geml J."/>
            <person name="Haridas S."/>
            <person name="Hughes K."/>
            <person name="Justo A."/>
            <person name="Karasinski D."/>
            <person name="Kautmanova I."/>
            <person name="Kiss B."/>
            <person name="Kocsube S."/>
            <person name="Kotiranta H."/>
            <person name="LaButti K.M."/>
            <person name="Lechner B.E."/>
            <person name="Liimatainen K."/>
            <person name="Lipzen A."/>
            <person name="Lukacs Z."/>
            <person name="Mihaltcheva S."/>
            <person name="Morgado L.N."/>
            <person name="Niskanen T."/>
            <person name="Noordeloos M.E."/>
            <person name="Ohm R.A."/>
            <person name="Ortiz-Santana B."/>
            <person name="Ovrebo C."/>
            <person name="Racz N."/>
            <person name="Riley R."/>
            <person name="Savchenko A."/>
            <person name="Shiryaev A."/>
            <person name="Soop K."/>
            <person name="Spirin V."/>
            <person name="Szebenyi C."/>
            <person name="Tomsovsky M."/>
            <person name="Tulloss R.E."/>
            <person name="Uehling J."/>
            <person name="Grigoriev I.V."/>
            <person name="Vagvolgyi C."/>
            <person name="Papp T."/>
            <person name="Martin F.M."/>
            <person name="Miettinen O."/>
            <person name="Hibbett D.S."/>
            <person name="Nagy L.G."/>
        </authorList>
    </citation>
    <scope>NUCLEOTIDE SEQUENCE [LARGE SCALE GENOMIC DNA]</scope>
    <source>
        <strain evidence="4 5">FP101781</strain>
    </source>
</reference>
<proteinExistence type="predicted"/>
<keyword evidence="1" id="KW-0677">Repeat</keyword>
<dbReference type="EMBL" id="QPFP01000152">
    <property type="protein sequence ID" value="TEB20191.1"/>
    <property type="molecule type" value="Genomic_DNA"/>
</dbReference>
<evidence type="ECO:0000256" key="2">
    <source>
        <dbReference type="SAM" id="MobiDB-lite"/>
    </source>
</evidence>
<feature type="compositionally biased region" description="Basic and acidic residues" evidence="2">
    <location>
        <begin position="528"/>
        <end position="537"/>
    </location>
</feature>
<comment type="caution">
    <text evidence="4">The sequence shown here is derived from an EMBL/GenBank/DDBJ whole genome shotgun (WGS) entry which is preliminary data.</text>
</comment>
<dbReference type="InterPro" id="IPR027417">
    <property type="entry name" value="P-loop_NTPase"/>
</dbReference>
<dbReference type="InterPro" id="IPR056884">
    <property type="entry name" value="NPHP3-like_N"/>
</dbReference>
<dbReference type="Gene3D" id="3.40.50.300">
    <property type="entry name" value="P-loop containing nucleotide triphosphate hydrolases"/>
    <property type="match status" value="1"/>
</dbReference>
<protein>
    <recommendedName>
        <fullName evidence="3">Nephrocystin 3-like N-terminal domain-containing protein</fullName>
    </recommendedName>
</protein>
<dbReference type="SUPFAM" id="SSF52540">
    <property type="entry name" value="P-loop containing nucleoside triphosphate hydrolases"/>
    <property type="match status" value="2"/>
</dbReference>
<evidence type="ECO:0000256" key="1">
    <source>
        <dbReference type="ARBA" id="ARBA00022737"/>
    </source>
</evidence>
<name>A0A4Y7SFC8_COPMI</name>
<evidence type="ECO:0000313" key="5">
    <source>
        <dbReference type="Proteomes" id="UP000298030"/>
    </source>
</evidence>
<feature type="domain" description="Nephrocystin 3-like N-terminal" evidence="3">
    <location>
        <begin position="18"/>
        <end position="155"/>
    </location>
</feature>